<dbReference type="OrthoDB" id="9810952at2"/>
<feature type="transmembrane region" description="Helical" evidence="8">
    <location>
        <begin position="65"/>
        <end position="89"/>
    </location>
</feature>
<evidence type="ECO:0000313" key="9">
    <source>
        <dbReference type="EMBL" id="PHN02139.1"/>
    </source>
</evidence>
<reference evidence="9 10" key="1">
    <citation type="submission" date="2017-10" db="EMBL/GenBank/DDBJ databases">
        <title>The draft genome sequence of Lewinella nigricans NBRC 102662.</title>
        <authorList>
            <person name="Wang K."/>
        </authorList>
    </citation>
    <scope>NUCLEOTIDE SEQUENCE [LARGE SCALE GENOMIC DNA]</scope>
    <source>
        <strain evidence="9 10">NBRC 102662</strain>
    </source>
</reference>
<evidence type="ECO:0000256" key="8">
    <source>
        <dbReference type="SAM" id="Phobius"/>
    </source>
</evidence>
<feature type="transmembrane region" description="Helical" evidence="8">
    <location>
        <begin position="121"/>
        <end position="139"/>
    </location>
</feature>
<dbReference type="EMBL" id="PDUD01000044">
    <property type="protein sequence ID" value="PHN02139.1"/>
    <property type="molecule type" value="Genomic_DNA"/>
</dbReference>
<feature type="transmembrane region" description="Helical" evidence="8">
    <location>
        <begin position="151"/>
        <end position="167"/>
    </location>
</feature>
<keyword evidence="3" id="KW-1003">Cell membrane</keyword>
<organism evidence="9 10">
    <name type="scientific">Flavilitoribacter nigricans (strain ATCC 23147 / DSM 23189 / NBRC 102662 / NCIMB 1420 / SS-2)</name>
    <name type="common">Lewinella nigricans</name>
    <dbReference type="NCBI Taxonomy" id="1122177"/>
    <lineage>
        <taxon>Bacteria</taxon>
        <taxon>Pseudomonadati</taxon>
        <taxon>Bacteroidota</taxon>
        <taxon>Saprospiria</taxon>
        <taxon>Saprospirales</taxon>
        <taxon>Lewinellaceae</taxon>
        <taxon>Flavilitoribacter</taxon>
    </lineage>
</organism>
<gene>
    <name evidence="9" type="ORF">CRP01_33665</name>
</gene>
<keyword evidence="2" id="KW-0813">Transport</keyword>
<dbReference type="Proteomes" id="UP000223913">
    <property type="component" value="Unassembled WGS sequence"/>
</dbReference>
<evidence type="ECO:0000256" key="6">
    <source>
        <dbReference type="ARBA" id="ARBA00023065"/>
    </source>
</evidence>
<evidence type="ECO:0000256" key="7">
    <source>
        <dbReference type="ARBA" id="ARBA00023136"/>
    </source>
</evidence>
<keyword evidence="4 8" id="KW-0812">Transmembrane</keyword>
<evidence type="ECO:0000256" key="3">
    <source>
        <dbReference type="ARBA" id="ARBA00022475"/>
    </source>
</evidence>
<accession>A0A2D0N1Y6</accession>
<dbReference type="Pfam" id="PF02386">
    <property type="entry name" value="TrkH"/>
    <property type="match status" value="1"/>
</dbReference>
<dbReference type="GO" id="GO:0030001">
    <property type="term" value="P:metal ion transport"/>
    <property type="evidence" value="ECO:0007669"/>
    <property type="project" value="UniProtKB-ARBA"/>
</dbReference>
<dbReference type="GO" id="GO:0005886">
    <property type="term" value="C:plasma membrane"/>
    <property type="evidence" value="ECO:0007669"/>
    <property type="project" value="UniProtKB-SubCell"/>
</dbReference>
<keyword evidence="10" id="KW-1185">Reference proteome</keyword>
<keyword evidence="6" id="KW-0406">Ion transport</keyword>
<sequence>MTALNKLILGYVCIVLVGFGLLSFPVFHLRAGSWVNDLFFAVSAASTTGLVPADIHEVYNFGGQVILLLLIQIGGIGYMSVGALALLLVQHHWNPEETTLIKTDLALPHHYNLLDLLKVKLLLSLVLEITGAVMLYFAFRSRGVDDALWQAVFHSVSAFCTAGMSLFSNGLEDFADDPVISITISVLCYVGAVGFIVFADLWQRLRKKRRSISFTSLIILKYSLLIIGIGTISVYLLDYAAYPAWSWQRFITAFFHVVSASSTAGFDTVQVSSFSPAILVILTILMVIGASPTGTGGGIKVTTFSIVLAQIRSSFNGRNKVVLEKCLLPDYRVRLALATFSTYIIAVSVCLLLLAVTEKADLFALFFETVSAFSTVGLSLGITSGLSDIGKLLLALGMFIGRIGILSFGLALFVEHRHISLSKSHDVAI</sequence>
<evidence type="ECO:0000313" key="10">
    <source>
        <dbReference type="Proteomes" id="UP000223913"/>
    </source>
</evidence>
<evidence type="ECO:0000256" key="2">
    <source>
        <dbReference type="ARBA" id="ARBA00022448"/>
    </source>
</evidence>
<feature type="transmembrane region" description="Helical" evidence="8">
    <location>
        <begin position="7"/>
        <end position="27"/>
    </location>
</feature>
<name>A0A2D0N1Y6_FLAN2</name>
<feature type="transmembrane region" description="Helical" evidence="8">
    <location>
        <begin position="179"/>
        <end position="202"/>
    </location>
</feature>
<feature type="transmembrane region" description="Helical" evidence="8">
    <location>
        <begin position="271"/>
        <end position="290"/>
    </location>
</feature>
<proteinExistence type="predicted"/>
<evidence type="ECO:0000256" key="5">
    <source>
        <dbReference type="ARBA" id="ARBA00022989"/>
    </source>
</evidence>
<feature type="transmembrane region" description="Helical" evidence="8">
    <location>
        <begin position="392"/>
        <end position="414"/>
    </location>
</feature>
<dbReference type="PANTHER" id="PTHR32024:SF1">
    <property type="entry name" value="KTR SYSTEM POTASSIUM UPTAKE PROTEIN B"/>
    <property type="match status" value="1"/>
</dbReference>
<dbReference type="InterPro" id="IPR003445">
    <property type="entry name" value="Cat_transpt"/>
</dbReference>
<dbReference type="AlphaFoldDB" id="A0A2D0N1Y6"/>
<protein>
    <submittedName>
        <fullName evidence="9">Potassium transporter KtrB</fullName>
    </submittedName>
</protein>
<feature type="transmembrane region" description="Helical" evidence="8">
    <location>
        <begin position="33"/>
        <end position="53"/>
    </location>
</feature>
<keyword evidence="7 8" id="KW-0472">Membrane</keyword>
<evidence type="ECO:0000256" key="4">
    <source>
        <dbReference type="ARBA" id="ARBA00022692"/>
    </source>
</evidence>
<comment type="subcellular location">
    <subcellularLocation>
        <location evidence="1">Cell membrane</location>
        <topology evidence="1">Multi-pass membrane protein</topology>
    </subcellularLocation>
</comment>
<dbReference type="GO" id="GO:0008324">
    <property type="term" value="F:monoatomic cation transmembrane transporter activity"/>
    <property type="evidence" value="ECO:0007669"/>
    <property type="project" value="InterPro"/>
</dbReference>
<keyword evidence="5 8" id="KW-1133">Transmembrane helix</keyword>
<dbReference type="RefSeq" id="WP_099154479.1">
    <property type="nucleotide sequence ID" value="NZ_PDUD01000044.1"/>
</dbReference>
<feature type="transmembrane region" description="Helical" evidence="8">
    <location>
        <begin position="335"/>
        <end position="356"/>
    </location>
</feature>
<comment type="caution">
    <text evidence="9">The sequence shown here is derived from an EMBL/GenBank/DDBJ whole genome shotgun (WGS) entry which is preliminary data.</text>
</comment>
<feature type="transmembrane region" description="Helical" evidence="8">
    <location>
        <begin position="214"/>
        <end position="237"/>
    </location>
</feature>
<evidence type="ECO:0000256" key="1">
    <source>
        <dbReference type="ARBA" id="ARBA00004651"/>
    </source>
</evidence>
<dbReference type="PANTHER" id="PTHR32024">
    <property type="entry name" value="TRK SYSTEM POTASSIUM UPTAKE PROTEIN TRKG-RELATED"/>
    <property type="match status" value="1"/>
</dbReference>